<accession>A0AAP2CJV3</accession>
<comment type="caution">
    <text evidence="1">The sequence shown here is derived from an EMBL/GenBank/DDBJ whole genome shotgun (WGS) entry which is preliminary data.</text>
</comment>
<sequence>MILVSNAKFNNIAETLIPQPEEGFFMDACFVNENGLNIQYADLHNEDRFYFKTFSLRDKTR</sequence>
<protein>
    <submittedName>
        <fullName evidence="1">Uncharacterized protein</fullName>
    </submittedName>
</protein>
<dbReference type="RefSeq" id="WP_213944779.1">
    <property type="nucleotide sequence ID" value="NZ_JAHCMY010000003.1"/>
</dbReference>
<organism evidence="1 2">
    <name type="scientific">Litoribacter ruber</name>
    <dbReference type="NCBI Taxonomy" id="702568"/>
    <lineage>
        <taxon>Bacteria</taxon>
        <taxon>Pseudomonadati</taxon>
        <taxon>Bacteroidota</taxon>
        <taxon>Cytophagia</taxon>
        <taxon>Cytophagales</taxon>
        <taxon>Cyclobacteriaceae</taxon>
        <taxon>Litoribacter</taxon>
    </lineage>
</organism>
<dbReference type="AlphaFoldDB" id="A0AAP2CJV3"/>
<evidence type="ECO:0000313" key="1">
    <source>
        <dbReference type="EMBL" id="MBS9523905.1"/>
    </source>
</evidence>
<dbReference type="Proteomes" id="UP001319104">
    <property type="component" value="Unassembled WGS sequence"/>
</dbReference>
<evidence type="ECO:0000313" key="2">
    <source>
        <dbReference type="Proteomes" id="UP001319104"/>
    </source>
</evidence>
<gene>
    <name evidence="1" type="ORF">KI659_07745</name>
</gene>
<proteinExistence type="predicted"/>
<name>A0AAP2CJV3_9BACT</name>
<reference evidence="1 2" key="1">
    <citation type="submission" date="2021-05" db="EMBL/GenBank/DDBJ databases">
        <authorList>
            <person name="Zhang Z.D."/>
            <person name="Osman G."/>
        </authorList>
    </citation>
    <scope>NUCLEOTIDE SEQUENCE [LARGE SCALE GENOMIC DNA]</scope>
    <source>
        <strain evidence="1 2">KCTC 32217</strain>
    </source>
</reference>
<keyword evidence="2" id="KW-1185">Reference proteome</keyword>
<dbReference type="EMBL" id="JAHCMY010000003">
    <property type="protein sequence ID" value="MBS9523905.1"/>
    <property type="molecule type" value="Genomic_DNA"/>
</dbReference>